<evidence type="ECO:0008006" key="3">
    <source>
        <dbReference type="Google" id="ProtNLM"/>
    </source>
</evidence>
<accession>A0A822VBJ3</accession>
<organism evidence="1 2">
    <name type="scientific">Agrobacterium tumefaciens str. B6</name>
    <dbReference type="NCBI Taxonomy" id="1183423"/>
    <lineage>
        <taxon>Bacteria</taxon>
        <taxon>Pseudomonadati</taxon>
        <taxon>Pseudomonadota</taxon>
        <taxon>Alphaproteobacteria</taxon>
        <taxon>Hyphomicrobiales</taxon>
        <taxon>Rhizobiaceae</taxon>
        <taxon>Rhizobium/Agrobacterium group</taxon>
        <taxon>Agrobacterium</taxon>
        <taxon>Agrobacterium tumefaciens complex</taxon>
    </lineage>
</organism>
<dbReference type="EMBL" id="FCNL01000042">
    <property type="protein sequence ID" value="CVI25305.1"/>
    <property type="molecule type" value="Genomic_DNA"/>
</dbReference>
<proteinExistence type="predicted"/>
<protein>
    <recommendedName>
        <fullName evidence="3">NAD-specific glutamate dehydrogenase</fullName>
    </recommendedName>
</protein>
<evidence type="ECO:0000313" key="1">
    <source>
        <dbReference type="EMBL" id="CVI25305.1"/>
    </source>
</evidence>
<reference evidence="1 2" key="1">
    <citation type="submission" date="2016-01" db="EMBL/GenBank/DDBJ databases">
        <authorList>
            <person name="Regsiter A."/>
            <person name="william w."/>
        </authorList>
    </citation>
    <scope>NUCLEOTIDE SEQUENCE [LARGE SCALE GENOMIC DNA]</scope>
    <source>
        <strain evidence="1 2">B6</strain>
    </source>
</reference>
<sequence length="262" mass="29079">MYFRIDLKRGGQCPRSLVGKAGFVVISQKKNCHDDLFLSRPLEDASGLELFDELGDGCDLDACLAAGWLLGLQNLELRRGGDAEIRQSLLVERLLLRLHDIRQRGVARLVEAQVRGDDGGELYLDRLQAAIHFAGDGGLVGGELDLRGEGGLRRPHQRGQHLAGLVRIVVDRLLADDYETRLFGIDDALQDLGDSERLDGVFGLDQDRPVGAHGKRGAKRVLCLGGTDRKDDHFRGLAAFFQAKRLFHRNFIEGIHRHFDIG</sequence>
<name>A0A822VBJ3_AGRTU</name>
<gene>
    <name evidence="1" type="ORF">AGR4A_pAt30120</name>
</gene>
<evidence type="ECO:0000313" key="2">
    <source>
        <dbReference type="Proteomes" id="UP000192074"/>
    </source>
</evidence>
<dbReference type="Proteomes" id="UP000192074">
    <property type="component" value="Unassembled WGS sequence"/>
</dbReference>
<comment type="caution">
    <text evidence="1">The sequence shown here is derived from an EMBL/GenBank/DDBJ whole genome shotgun (WGS) entry which is preliminary data.</text>
</comment>
<dbReference type="AlphaFoldDB" id="A0A822VBJ3"/>